<dbReference type="Gene3D" id="3.40.50.150">
    <property type="entry name" value="Vaccinia Virus protein VP39"/>
    <property type="match status" value="1"/>
</dbReference>
<dbReference type="GO" id="GO:0008168">
    <property type="term" value="F:methyltransferase activity"/>
    <property type="evidence" value="ECO:0007669"/>
    <property type="project" value="TreeGrafter"/>
</dbReference>
<dbReference type="EMBL" id="JANCYU010000024">
    <property type="protein sequence ID" value="KAK4524577.1"/>
    <property type="molecule type" value="Genomic_DNA"/>
</dbReference>
<comment type="caution">
    <text evidence="2">The sequence shown here is derived from an EMBL/GenBank/DDBJ whole genome shotgun (WGS) entry which is preliminary data.</text>
</comment>
<name>A0AAV9IB25_9RHOD</name>
<sequence>MSKFLFLSSCCRAILQSNPVFGHYQYIGKKFTSKSIFQARQYVQVSSSAVVSESTKKPSTASSQVRSVPLRESSLEETRQSWREFLQSIVNSPEGVGYLAGASLRVGFFTMMSLLALRIVDDMNQLRNSRKRSISPELGRLIVNMLKECLVACRQDYDNIRRGYYKLPAFPTRRWSSILPSTFNYLLDLRMVQSRRLGNRYKELPQQLDGDYPDYYKRNFHYQTDGYLSDYSAKLYEYQVEVLFNGVADTMRRQALVPLFEYVQTHSIKQMKLLHVACGTGGILSDLVENYPQLRIVNLDLSPYYLREARKRHDSYRNAYLRFVCGKAEKLDFGDNSFDVLLNIYLFHELPPDIREKAATEFFRVLKPGGMLIFVDSIQENDRSDLNRLLQMFPQLYHEPYYPSYIKMDLKKLFESVGFQYSNRYISWVTKVCVFYKPFQKVSHDVGQT</sequence>
<keyword evidence="3" id="KW-1185">Reference proteome</keyword>
<reference evidence="2 3" key="1">
    <citation type="submission" date="2022-07" db="EMBL/GenBank/DDBJ databases">
        <title>Genome-wide signatures of adaptation to extreme environments.</title>
        <authorList>
            <person name="Cho C.H."/>
            <person name="Yoon H.S."/>
        </authorList>
    </citation>
    <scope>NUCLEOTIDE SEQUENCE [LARGE SCALE GENOMIC DNA]</scope>
    <source>
        <strain evidence="2 3">108.79 E11</strain>
    </source>
</reference>
<dbReference type="CDD" id="cd02440">
    <property type="entry name" value="AdoMet_MTases"/>
    <property type="match status" value="1"/>
</dbReference>
<dbReference type="InterPro" id="IPR041698">
    <property type="entry name" value="Methyltransf_25"/>
</dbReference>
<dbReference type="Proteomes" id="UP001300502">
    <property type="component" value="Unassembled WGS sequence"/>
</dbReference>
<evidence type="ECO:0000259" key="1">
    <source>
        <dbReference type="Pfam" id="PF13649"/>
    </source>
</evidence>
<gene>
    <name evidence="2" type="ORF">GAYE_SCF04G2478</name>
</gene>
<dbReference type="PANTHER" id="PTHR43591:SF24">
    <property type="entry name" value="2-METHOXY-6-POLYPRENYL-1,4-BENZOQUINOL METHYLASE, MITOCHONDRIAL"/>
    <property type="match status" value="1"/>
</dbReference>
<dbReference type="PANTHER" id="PTHR43591">
    <property type="entry name" value="METHYLTRANSFERASE"/>
    <property type="match status" value="1"/>
</dbReference>
<accession>A0AAV9IB25</accession>
<proteinExistence type="predicted"/>
<evidence type="ECO:0000313" key="3">
    <source>
        <dbReference type="Proteomes" id="UP001300502"/>
    </source>
</evidence>
<dbReference type="InterPro" id="IPR029063">
    <property type="entry name" value="SAM-dependent_MTases_sf"/>
</dbReference>
<dbReference type="SUPFAM" id="SSF53335">
    <property type="entry name" value="S-adenosyl-L-methionine-dependent methyltransferases"/>
    <property type="match status" value="1"/>
</dbReference>
<protein>
    <recommendedName>
        <fullName evidence="1">Methyltransferase domain-containing protein</fullName>
    </recommendedName>
</protein>
<organism evidence="2 3">
    <name type="scientific">Galdieria yellowstonensis</name>
    <dbReference type="NCBI Taxonomy" id="3028027"/>
    <lineage>
        <taxon>Eukaryota</taxon>
        <taxon>Rhodophyta</taxon>
        <taxon>Bangiophyceae</taxon>
        <taxon>Galdieriales</taxon>
        <taxon>Galdieriaceae</taxon>
        <taxon>Galdieria</taxon>
    </lineage>
</organism>
<dbReference type="Pfam" id="PF13649">
    <property type="entry name" value="Methyltransf_25"/>
    <property type="match status" value="1"/>
</dbReference>
<dbReference type="AlphaFoldDB" id="A0AAV9IB25"/>
<feature type="domain" description="Methyltransferase" evidence="1">
    <location>
        <begin position="274"/>
        <end position="370"/>
    </location>
</feature>
<evidence type="ECO:0000313" key="2">
    <source>
        <dbReference type="EMBL" id="KAK4524577.1"/>
    </source>
</evidence>